<feature type="compositionally biased region" description="Acidic residues" evidence="4">
    <location>
        <begin position="334"/>
        <end position="363"/>
    </location>
</feature>
<dbReference type="PANTHER" id="PTHR24113:SF12">
    <property type="entry name" value="RAN GTPASE-ACTIVATING PROTEIN 1"/>
    <property type="match status" value="1"/>
</dbReference>
<dbReference type="InterPro" id="IPR032675">
    <property type="entry name" value="LRR_dom_sf"/>
</dbReference>
<dbReference type="EMBL" id="GG745340">
    <property type="protein sequence ID" value="KNE62334.1"/>
    <property type="molecule type" value="Genomic_DNA"/>
</dbReference>
<evidence type="ECO:0000256" key="2">
    <source>
        <dbReference type="ARBA" id="ARBA00022614"/>
    </source>
</evidence>
<reference evidence="5 6" key="1">
    <citation type="submission" date="2009-11" db="EMBL/GenBank/DDBJ databases">
        <title>Annotation of Allomyces macrogynus ATCC 38327.</title>
        <authorList>
            <consortium name="The Broad Institute Genome Sequencing Platform"/>
            <person name="Russ C."/>
            <person name="Cuomo C."/>
            <person name="Burger G."/>
            <person name="Gray M.W."/>
            <person name="Holland P.W.H."/>
            <person name="King N."/>
            <person name="Lang F.B.F."/>
            <person name="Roger A.J."/>
            <person name="Ruiz-Trillo I."/>
            <person name="Young S.K."/>
            <person name="Zeng Q."/>
            <person name="Gargeya S."/>
            <person name="Fitzgerald M."/>
            <person name="Haas B."/>
            <person name="Abouelleil A."/>
            <person name="Alvarado L."/>
            <person name="Arachchi H.M."/>
            <person name="Berlin A."/>
            <person name="Chapman S.B."/>
            <person name="Gearin G."/>
            <person name="Goldberg J."/>
            <person name="Griggs A."/>
            <person name="Gujja S."/>
            <person name="Hansen M."/>
            <person name="Heiman D."/>
            <person name="Howarth C."/>
            <person name="Larimer J."/>
            <person name="Lui A."/>
            <person name="MacDonald P.J.P."/>
            <person name="McCowen C."/>
            <person name="Montmayeur A."/>
            <person name="Murphy C."/>
            <person name="Neiman D."/>
            <person name="Pearson M."/>
            <person name="Priest M."/>
            <person name="Roberts A."/>
            <person name="Saif S."/>
            <person name="Shea T."/>
            <person name="Sisk P."/>
            <person name="Stolte C."/>
            <person name="Sykes S."/>
            <person name="Wortman J."/>
            <person name="Nusbaum C."/>
            <person name="Birren B."/>
        </authorList>
    </citation>
    <scope>NUCLEOTIDE SEQUENCE [LARGE SCALE GENOMIC DNA]</scope>
    <source>
        <strain evidence="5 6">ATCC 38327</strain>
    </source>
</reference>
<reference evidence="6" key="2">
    <citation type="submission" date="2009-11" db="EMBL/GenBank/DDBJ databases">
        <title>The Genome Sequence of Allomyces macrogynus strain ATCC 38327.</title>
        <authorList>
            <consortium name="The Broad Institute Genome Sequencing Platform"/>
            <person name="Russ C."/>
            <person name="Cuomo C."/>
            <person name="Shea T."/>
            <person name="Young S.K."/>
            <person name="Zeng Q."/>
            <person name="Koehrsen M."/>
            <person name="Haas B."/>
            <person name="Borodovsky M."/>
            <person name="Guigo R."/>
            <person name="Alvarado L."/>
            <person name="Berlin A."/>
            <person name="Borenstein D."/>
            <person name="Chen Z."/>
            <person name="Engels R."/>
            <person name="Freedman E."/>
            <person name="Gellesch M."/>
            <person name="Goldberg J."/>
            <person name="Griggs A."/>
            <person name="Gujja S."/>
            <person name="Heiman D."/>
            <person name="Hepburn T."/>
            <person name="Howarth C."/>
            <person name="Jen D."/>
            <person name="Larson L."/>
            <person name="Lewis B."/>
            <person name="Mehta T."/>
            <person name="Park D."/>
            <person name="Pearson M."/>
            <person name="Roberts A."/>
            <person name="Saif S."/>
            <person name="Shenoy N."/>
            <person name="Sisk P."/>
            <person name="Stolte C."/>
            <person name="Sykes S."/>
            <person name="Walk T."/>
            <person name="White J."/>
            <person name="Yandava C."/>
            <person name="Burger G."/>
            <person name="Gray M.W."/>
            <person name="Holland P.W.H."/>
            <person name="King N."/>
            <person name="Lang F.B.F."/>
            <person name="Roger A.J."/>
            <person name="Ruiz-Trillo I."/>
            <person name="Lander E."/>
            <person name="Nusbaum C."/>
        </authorList>
    </citation>
    <scope>NUCLEOTIDE SEQUENCE [LARGE SCALE GENOMIC DNA]</scope>
    <source>
        <strain evidence="6">ATCC 38327</strain>
    </source>
</reference>
<organism evidence="5 6">
    <name type="scientific">Allomyces macrogynus (strain ATCC 38327)</name>
    <name type="common">Allomyces javanicus var. macrogynus</name>
    <dbReference type="NCBI Taxonomy" id="578462"/>
    <lineage>
        <taxon>Eukaryota</taxon>
        <taxon>Fungi</taxon>
        <taxon>Fungi incertae sedis</taxon>
        <taxon>Blastocladiomycota</taxon>
        <taxon>Blastocladiomycetes</taxon>
        <taxon>Blastocladiales</taxon>
        <taxon>Blastocladiaceae</taxon>
        <taxon>Allomyces</taxon>
    </lineage>
</organism>
<proteinExistence type="predicted"/>
<dbReference type="GO" id="GO:0005634">
    <property type="term" value="C:nucleus"/>
    <property type="evidence" value="ECO:0007669"/>
    <property type="project" value="TreeGrafter"/>
</dbReference>
<dbReference type="VEuPathDB" id="FungiDB:AMAG_07564"/>
<name>A0A0L0SIQ9_ALLM3</name>
<dbReference type="SUPFAM" id="SSF52047">
    <property type="entry name" value="RNI-like"/>
    <property type="match status" value="1"/>
</dbReference>
<dbReference type="GO" id="GO:0006913">
    <property type="term" value="P:nucleocytoplasmic transport"/>
    <property type="evidence" value="ECO:0007669"/>
    <property type="project" value="TreeGrafter"/>
</dbReference>
<dbReference type="eggNOG" id="KOG1909">
    <property type="taxonomic scope" value="Eukaryota"/>
</dbReference>
<dbReference type="AlphaFoldDB" id="A0A0L0SIQ9"/>
<dbReference type="OMA" id="NGSMEAW"/>
<keyword evidence="2" id="KW-0433">Leucine-rich repeat</keyword>
<keyword evidence="1" id="KW-0343">GTPase activation</keyword>
<dbReference type="GO" id="GO:0005829">
    <property type="term" value="C:cytosol"/>
    <property type="evidence" value="ECO:0007669"/>
    <property type="project" value="TreeGrafter"/>
</dbReference>
<dbReference type="GO" id="GO:0005096">
    <property type="term" value="F:GTPase activator activity"/>
    <property type="evidence" value="ECO:0007669"/>
    <property type="project" value="UniProtKB-KW"/>
</dbReference>
<evidence type="ECO:0008006" key="7">
    <source>
        <dbReference type="Google" id="ProtNLM"/>
    </source>
</evidence>
<gene>
    <name evidence="5" type="ORF">AMAG_07564</name>
</gene>
<evidence type="ECO:0000313" key="6">
    <source>
        <dbReference type="Proteomes" id="UP000054350"/>
    </source>
</evidence>
<keyword evidence="6" id="KW-1185">Reference proteome</keyword>
<feature type="region of interest" description="Disordered" evidence="4">
    <location>
        <begin position="330"/>
        <end position="375"/>
    </location>
</feature>
<dbReference type="InterPro" id="IPR027038">
    <property type="entry name" value="RanGap"/>
</dbReference>
<dbReference type="PANTHER" id="PTHR24113">
    <property type="entry name" value="RAN GTPASE-ACTIVATING PROTEIN 1"/>
    <property type="match status" value="1"/>
</dbReference>
<protein>
    <recommendedName>
        <fullName evidence="7">Ran GTPase-activating protein 1</fullName>
    </recommendedName>
</protein>
<dbReference type="InterPro" id="IPR001611">
    <property type="entry name" value="Leu-rich_rpt"/>
</dbReference>
<dbReference type="GO" id="GO:0031267">
    <property type="term" value="F:small GTPase binding"/>
    <property type="evidence" value="ECO:0007669"/>
    <property type="project" value="TreeGrafter"/>
</dbReference>
<sequence>MSTIFRIPGQGLKFDTAKDVEVHAAKLQAMTNVTEVHLSGHTFGIEAAKAIGAALVGKKDLKICNFSDMFTGRLKSEIPACLTALTEPLIPLAVHTLDLSDNAFGPAGAFPIVPFLSQTTSLHTLRLNNNGLGQGGQAVADALAAQAAAHKAAGRASPLRVFVAGRNRLENGSMPKLAAAFAAHGNVEHVQIPQNGIRPEGIAELVAGLKSCKGLKVLDVQDNTLTKAGAAAVAAALPSWPHLRKLHLGDCLLTAKGAAVLFKAMRAAKVDSIEELHLGFNEINAKGASLLGDWLRAHGGKVTLLELNGNCFEAESDEVERIKEILEGFGHEDALDELDEMEELSEDEAEDEAEEEEEEEADELASKIESLKIKD</sequence>
<dbReference type="OrthoDB" id="184583at2759"/>
<evidence type="ECO:0000256" key="4">
    <source>
        <dbReference type="SAM" id="MobiDB-lite"/>
    </source>
</evidence>
<feature type="compositionally biased region" description="Basic and acidic residues" evidence="4">
    <location>
        <begin position="364"/>
        <end position="375"/>
    </location>
</feature>
<evidence type="ECO:0000256" key="3">
    <source>
        <dbReference type="ARBA" id="ARBA00022737"/>
    </source>
</evidence>
<dbReference type="CDD" id="cd00116">
    <property type="entry name" value="LRR_RI"/>
    <property type="match status" value="1"/>
</dbReference>
<accession>A0A0L0SIQ9</accession>
<dbReference type="SMART" id="SM00368">
    <property type="entry name" value="LRR_RI"/>
    <property type="match status" value="7"/>
</dbReference>
<dbReference type="STRING" id="578462.A0A0L0SIQ9"/>
<dbReference type="GO" id="GO:0048471">
    <property type="term" value="C:perinuclear region of cytoplasm"/>
    <property type="evidence" value="ECO:0007669"/>
    <property type="project" value="TreeGrafter"/>
</dbReference>
<dbReference type="Pfam" id="PF13516">
    <property type="entry name" value="LRR_6"/>
    <property type="match status" value="4"/>
</dbReference>
<dbReference type="Proteomes" id="UP000054350">
    <property type="component" value="Unassembled WGS sequence"/>
</dbReference>
<evidence type="ECO:0000313" key="5">
    <source>
        <dbReference type="EMBL" id="KNE62334.1"/>
    </source>
</evidence>
<dbReference type="Gene3D" id="3.80.10.10">
    <property type="entry name" value="Ribonuclease Inhibitor"/>
    <property type="match status" value="1"/>
</dbReference>
<evidence type="ECO:0000256" key="1">
    <source>
        <dbReference type="ARBA" id="ARBA00022468"/>
    </source>
</evidence>
<keyword evidence="3" id="KW-0677">Repeat</keyword>